<evidence type="ECO:0000313" key="6">
    <source>
        <dbReference type="EMBL" id="UYQ92008.1"/>
    </source>
</evidence>
<evidence type="ECO:0000256" key="2">
    <source>
        <dbReference type="ARBA" id="ARBA00022448"/>
    </source>
</evidence>
<evidence type="ECO:0000256" key="3">
    <source>
        <dbReference type="ARBA" id="ARBA00022741"/>
    </source>
</evidence>
<dbReference type="InterPro" id="IPR003593">
    <property type="entry name" value="AAA+_ATPase"/>
</dbReference>
<comment type="similarity">
    <text evidence="1">Belongs to the ABC transporter superfamily.</text>
</comment>
<evidence type="ECO:0000313" key="7">
    <source>
        <dbReference type="Proteomes" id="UP001162741"/>
    </source>
</evidence>
<protein>
    <submittedName>
        <fullName evidence="6">ABC transporter ATP-binding protein</fullName>
    </submittedName>
</protein>
<sequence length="296" mass="31788">MSILSLHNITKSYGRIQALNGVSFEVPAGSVFGILGPNGSGKTTLLGIVTDVLKADSGSFTLFDGSPDADARKKMGTLLETPNFYHYLSAYDNLRIAASIKGRGEDDIARVLDIAGLTERQHSKFKTFSLGMKQRLAIASALLGDPGVLVLDEPTNGLDPVGIAEVRNLIRKLATSGKTVIMASHLLDEVEKVCDHVAIMLKGKLLMSGPVSLVISREDYVLELSAADLEGLQQKLSTHPELASIASSNGLLHVSFKNGTIAEDVNAWCFSNGIRLNHLVIRKKSLEAAFFEITKA</sequence>
<keyword evidence="2" id="KW-0813">Transport</keyword>
<dbReference type="InterPro" id="IPR003439">
    <property type="entry name" value="ABC_transporter-like_ATP-bd"/>
</dbReference>
<organism evidence="6 7">
    <name type="scientific">Chitinophaga horti</name>
    <dbReference type="NCBI Taxonomy" id="2920382"/>
    <lineage>
        <taxon>Bacteria</taxon>
        <taxon>Pseudomonadati</taxon>
        <taxon>Bacteroidota</taxon>
        <taxon>Chitinophagia</taxon>
        <taxon>Chitinophagales</taxon>
        <taxon>Chitinophagaceae</taxon>
        <taxon>Chitinophaga</taxon>
    </lineage>
</organism>
<evidence type="ECO:0000259" key="5">
    <source>
        <dbReference type="PROSITE" id="PS50893"/>
    </source>
</evidence>
<dbReference type="Gene3D" id="3.40.50.300">
    <property type="entry name" value="P-loop containing nucleotide triphosphate hydrolases"/>
    <property type="match status" value="1"/>
</dbReference>
<dbReference type="PANTHER" id="PTHR43335">
    <property type="entry name" value="ABC TRANSPORTER, ATP-BINDING PROTEIN"/>
    <property type="match status" value="1"/>
</dbReference>
<keyword evidence="4 6" id="KW-0067">ATP-binding</keyword>
<dbReference type="EMBL" id="CP107006">
    <property type="protein sequence ID" value="UYQ92008.1"/>
    <property type="molecule type" value="Genomic_DNA"/>
</dbReference>
<dbReference type="PANTHER" id="PTHR43335:SF2">
    <property type="entry name" value="ABC TRANSPORTER, ATP-BINDING PROTEIN"/>
    <property type="match status" value="1"/>
</dbReference>
<proteinExistence type="inferred from homology"/>
<dbReference type="Pfam" id="PF00005">
    <property type="entry name" value="ABC_tran"/>
    <property type="match status" value="1"/>
</dbReference>
<keyword evidence="3" id="KW-0547">Nucleotide-binding</keyword>
<evidence type="ECO:0000256" key="4">
    <source>
        <dbReference type="ARBA" id="ARBA00022840"/>
    </source>
</evidence>
<dbReference type="InterPro" id="IPR017871">
    <property type="entry name" value="ABC_transporter-like_CS"/>
</dbReference>
<keyword evidence="7" id="KW-1185">Reference proteome</keyword>
<accession>A0ABY6IXN4</accession>
<gene>
    <name evidence="6" type="ORF">MKQ68_18135</name>
</gene>
<dbReference type="Proteomes" id="UP001162741">
    <property type="component" value="Chromosome"/>
</dbReference>
<dbReference type="RefSeq" id="WP_264280345.1">
    <property type="nucleotide sequence ID" value="NZ_CP107006.1"/>
</dbReference>
<dbReference type="SMART" id="SM00382">
    <property type="entry name" value="AAA"/>
    <property type="match status" value="1"/>
</dbReference>
<evidence type="ECO:0000256" key="1">
    <source>
        <dbReference type="ARBA" id="ARBA00005417"/>
    </source>
</evidence>
<dbReference type="GO" id="GO:0005524">
    <property type="term" value="F:ATP binding"/>
    <property type="evidence" value="ECO:0007669"/>
    <property type="project" value="UniProtKB-KW"/>
</dbReference>
<dbReference type="InterPro" id="IPR027417">
    <property type="entry name" value="P-loop_NTPase"/>
</dbReference>
<dbReference type="PROSITE" id="PS00211">
    <property type="entry name" value="ABC_TRANSPORTER_1"/>
    <property type="match status" value="1"/>
</dbReference>
<reference evidence="6" key="1">
    <citation type="submission" date="2022-10" db="EMBL/GenBank/DDBJ databases">
        <title>Chitinophaga sp. nov., isolated from soil.</title>
        <authorList>
            <person name="Jeon C.O."/>
        </authorList>
    </citation>
    <scope>NUCLEOTIDE SEQUENCE</scope>
    <source>
        <strain evidence="6">R8</strain>
    </source>
</reference>
<dbReference type="SUPFAM" id="SSF52540">
    <property type="entry name" value="P-loop containing nucleoside triphosphate hydrolases"/>
    <property type="match status" value="1"/>
</dbReference>
<name>A0ABY6IXN4_9BACT</name>
<dbReference type="PROSITE" id="PS50893">
    <property type="entry name" value="ABC_TRANSPORTER_2"/>
    <property type="match status" value="1"/>
</dbReference>
<feature type="domain" description="ABC transporter" evidence="5">
    <location>
        <begin position="4"/>
        <end position="227"/>
    </location>
</feature>